<dbReference type="EMBL" id="JAMQGP010000007">
    <property type="protein sequence ID" value="MCM2680664.1"/>
    <property type="molecule type" value="Genomic_DNA"/>
</dbReference>
<sequence>MTQRIVLLRGLLRDHRHWGSLPDMIRVELPDAIVETPDLAGNGLRSHETSPFSVEQMVNDIRLQLQPLQPRTRYTIVALSMGGMIGAQWAQMYPNEIGSLILMNSSFKRFSKMTERLNPQWYFRALMTFLLPYSRFKKEQLVLEMTSTRARFNQKIALRWTEYACEGSPSVFNALRQLWAAAHYSGSEEAPCDHVLILNGGADDLVSPKCSLAIAEHWNCELVIQPTAGHDLSIDAPDWVLQHIVDRVKPD</sequence>
<dbReference type="RefSeq" id="WP_251262150.1">
    <property type="nucleotide sequence ID" value="NZ_JAMQGP010000007.1"/>
</dbReference>
<dbReference type="AlphaFoldDB" id="A0AA42B895"/>
<evidence type="ECO:0000313" key="3">
    <source>
        <dbReference type="Proteomes" id="UP001165393"/>
    </source>
</evidence>
<keyword evidence="2" id="KW-0378">Hydrolase</keyword>
<proteinExistence type="predicted"/>
<dbReference type="InterPro" id="IPR029058">
    <property type="entry name" value="AB_hydrolase_fold"/>
</dbReference>
<dbReference type="Pfam" id="PF00561">
    <property type="entry name" value="Abhydrolase_1"/>
    <property type="match status" value="1"/>
</dbReference>
<dbReference type="PANTHER" id="PTHR43433:SF5">
    <property type="entry name" value="AB HYDROLASE-1 DOMAIN-CONTAINING PROTEIN"/>
    <property type="match status" value="1"/>
</dbReference>
<dbReference type="Proteomes" id="UP001165393">
    <property type="component" value="Unassembled WGS sequence"/>
</dbReference>
<dbReference type="GO" id="GO:0016787">
    <property type="term" value="F:hydrolase activity"/>
    <property type="evidence" value="ECO:0007669"/>
    <property type="project" value="UniProtKB-KW"/>
</dbReference>
<accession>A0AA42B895</accession>
<dbReference type="Gene3D" id="3.40.50.1820">
    <property type="entry name" value="alpha/beta hydrolase"/>
    <property type="match status" value="1"/>
</dbReference>
<gene>
    <name evidence="2" type="ORF">NAF29_13425</name>
</gene>
<dbReference type="PANTHER" id="PTHR43433">
    <property type="entry name" value="HYDROLASE, ALPHA/BETA FOLD FAMILY PROTEIN"/>
    <property type="match status" value="1"/>
</dbReference>
<dbReference type="PRINTS" id="PR00111">
    <property type="entry name" value="ABHYDROLASE"/>
</dbReference>
<dbReference type="InterPro" id="IPR050471">
    <property type="entry name" value="AB_hydrolase"/>
</dbReference>
<evidence type="ECO:0000313" key="2">
    <source>
        <dbReference type="EMBL" id="MCM2680664.1"/>
    </source>
</evidence>
<dbReference type="SUPFAM" id="SSF53474">
    <property type="entry name" value="alpha/beta-Hydrolases"/>
    <property type="match status" value="1"/>
</dbReference>
<dbReference type="InterPro" id="IPR000073">
    <property type="entry name" value="AB_hydrolase_1"/>
</dbReference>
<protein>
    <submittedName>
        <fullName evidence="2">Alpha/beta hydrolase</fullName>
    </submittedName>
</protein>
<evidence type="ECO:0000259" key="1">
    <source>
        <dbReference type="Pfam" id="PF00561"/>
    </source>
</evidence>
<keyword evidence="3" id="KW-1185">Reference proteome</keyword>
<organism evidence="2 3">
    <name type="scientific">Echinimonas agarilytica</name>
    <dbReference type="NCBI Taxonomy" id="1215918"/>
    <lineage>
        <taxon>Bacteria</taxon>
        <taxon>Pseudomonadati</taxon>
        <taxon>Pseudomonadota</taxon>
        <taxon>Gammaproteobacteria</taxon>
        <taxon>Alteromonadales</taxon>
        <taxon>Echinimonadaceae</taxon>
        <taxon>Echinimonas</taxon>
    </lineage>
</organism>
<feature type="domain" description="AB hydrolase-1" evidence="1">
    <location>
        <begin position="34"/>
        <end position="237"/>
    </location>
</feature>
<comment type="caution">
    <text evidence="2">The sequence shown here is derived from an EMBL/GenBank/DDBJ whole genome shotgun (WGS) entry which is preliminary data.</text>
</comment>
<name>A0AA42B895_9GAMM</name>
<reference evidence="2 3" key="1">
    <citation type="journal article" date="2013" name="Antonie Van Leeuwenhoek">
        <title>Echinimonas agarilytica gen. nov., sp. nov., a new gammaproteobacterium isolated from the sea urchin Strongylocentrotus intermedius.</title>
        <authorList>
            <person name="Nedashkovskaya O.I."/>
            <person name="Stenkova A.M."/>
            <person name="Zhukova N.V."/>
            <person name="Van Trappen S."/>
            <person name="Lee J.S."/>
            <person name="Kim S.B."/>
        </authorList>
    </citation>
    <scope>NUCLEOTIDE SEQUENCE [LARGE SCALE GENOMIC DNA]</scope>
    <source>
        <strain evidence="2 3">KMM 6351</strain>
    </source>
</reference>